<evidence type="ECO:0000256" key="1">
    <source>
        <dbReference type="SAM" id="Phobius"/>
    </source>
</evidence>
<name>A0A0E9WIS5_ANGAN</name>
<proteinExistence type="predicted"/>
<dbReference type="AlphaFoldDB" id="A0A0E9WIS5"/>
<keyword evidence="1" id="KW-1133">Transmembrane helix</keyword>
<keyword evidence="1" id="KW-0472">Membrane</keyword>
<keyword evidence="1" id="KW-0812">Transmembrane</keyword>
<organism evidence="2">
    <name type="scientific">Anguilla anguilla</name>
    <name type="common">European freshwater eel</name>
    <name type="synonym">Muraena anguilla</name>
    <dbReference type="NCBI Taxonomy" id="7936"/>
    <lineage>
        <taxon>Eukaryota</taxon>
        <taxon>Metazoa</taxon>
        <taxon>Chordata</taxon>
        <taxon>Craniata</taxon>
        <taxon>Vertebrata</taxon>
        <taxon>Euteleostomi</taxon>
        <taxon>Actinopterygii</taxon>
        <taxon>Neopterygii</taxon>
        <taxon>Teleostei</taxon>
        <taxon>Anguilliformes</taxon>
        <taxon>Anguillidae</taxon>
        <taxon>Anguilla</taxon>
    </lineage>
</organism>
<accession>A0A0E9WIS5</accession>
<reference evidence="2" key="2">
    <citation type="journal article" date="2015" name="Fish Shellfish Immunol.">
        <title>Early steps in the European eel (Anguilla anguilla)-Vibrio vulnificus interaction in the gills: Role of the RtxA13 toxin.</title>
        <authorList>
            <person name="Callol A."/>
            <person name="Pajuelo D."/>
            <person name="Ebbesson L."/>
            <person name="Teles M."/>
            <person name="MacKenzie S."/>
            <person name="Amaro C."/>
        </authorList>
    </citation>
    <scope>NUCLEOTIDE SEQUENCE</scope>
</reference>
<feature type="transmembrane region" description="Helical" evidence="1">
    <location>
        <begin position="12"/>
        <end position="40"/>
    </location>
</feature>
<protein>
    <submittedName>
        <fullName evidence="2">Uncharacterized protein</fullName>
    </submittedName>
</protein>
<evidence type="ECO:0000313" key="2">
    <source>
        <dbReference type="EMBL" id="JAH89480.1"/>
    </source>
</evidence>
<feature type="transmembrane region" description="Helical" evidence="1">
    <location>
        <begin position="52"/>
        <end position="69"/>
    </location>
</feature>
<dbReference type="EMBL" id="GBXM01019097">
    <property type="protein sequence ID" value="JAH89480.1"/>
    <property type="molecule type" value="Transcribed_RNA"/>
</dbReference>
<reference evidence="2" key="1">
    <citation type="submission" date="2014-11" db="EMBL/GenBank/DDBJ databases">
        <authorList>
            <person name="Amaro Gonzalez C."/>
        </authorList>
    </citation>
    <scope>NUCLEOTIDE SEQUENCE</scope>
</reference>
<sequence length="70" mass="8092">MMACDIFTLAPWRLLVMSLTVVLGFFFTAFLSQSVAGVYFIVHQWFLSFSRLSKLLYLIYPVSVLSFLMN</sequence>